<organism evidence="2 3">
    <name type="scientific">Oedothorax gibbosus</name>
    <dbReference type="NCBI Taxonomy" id="931172"/>
    <lineage>
        <taxon>Eukaryota</taxon>
        <taxon>Metazoa</taxon>
        <taxon>Ecdysozoa</taxon>
        <taxon>Arthropoda</taxon>
        <taxon>Chelicerata</taxon>
        <taxon>Arachnida</taxon>
        <taxon>Araneae</taxon>
        <taxon>Araneomorphae</taxon>
        <taxon>Entelegynae</taxon>
        <taxon>Araneoidea</taxon>
        <taxon>Linyphiidae</taxon>
        <taxon>Erigoninae</taxon>
        <taxon>Oedothorax</taxon>
    </lineage>
</organism>
<accession>A0AAV6TIR2</accession>
<name>A0AAV6TIR2_9ARAC</name>
<feature type="region of interest" description="Disordered" evidence="1">
    <location>
        <begin position="1"/>
        <end position="23"/>
    </location>
</feature>
<dbReference type="Proteomes" id="UP000827092">
    <property type="component" value="Unassembled WGS sequence"/>
</dbReference>
<sequence>MSAHKGFLTHAALYRPSPRRRSGQIRALARKRTNRIPLVTASERENPAPNPRSQGVGNVALGVSVRGTDSAGSPLGPGLLPKMGEGLAARFYPDASP</sequence>
<comment type="caution">
    <text evidence="2">The sequence shown here is derived from an EMBL/GenBank/DDBJ whole genome shotgun (WGS) entry which is preliminary data.</text>
</comment>
<proteinExistence type="predicted"/>
<reference evidence="2 3" key="1">
    <citation type="journal article" date="2022" name="Nat. Ecol. Evol.">
        <title>A masculinizing supergene underlies an exaggerated male reproductive morph in a spider.</title>
        <authorList>
            <person name="Hendrickx F."/>
            <person name="De Corte Z."/>
            <person name="Sonet G."/>
            <person name="Van Belleghem S.M."/>
            <person name="Kostlbacher S."/>
            <person name="Vangestel C."/>
        </authorList>
    </citation>
    <scope>NUCLEOTIDE SEQUENCE [LARGE SCALE GENOMIC DNA]</scope>
    <source>
        <strain evidence="2">W744_W776</strain>
    </source>
</reference>
<dbReference type="AlphaFoldDB" id="A0AAV6TIR2"/>
<dbReference type="EMBL" id="JAFNEN010003844">
    <property type="protein sequence ID" value="KAG8171553.1"/>
    <property type="molecule type" value="Genomic_DNA"/>
</dbReference>
<evidence type="ECO:0000313" key="2">
    <source>
        <dbReference type="EMBL" id="KAG8171553.1"/>
    </source>
</evidence>
<gene>
    <name evidence="2" type="ORF">JTE90_025288</name>
</gene>
<evidence type="ECO:0000256" key="1">
    <source>
        <dbReference type="SAM" id="MobiDB-lite"/>
    </source>
</evidence>
<evidence type="ECO:0000313" key="3">
    <source>
        <dbReference type="Proteomes" id="UP000827092"/>
    </source>
</evidence>
<protein>
    <submittedName>
        <fullName evidence="2">Uncharacterized protein</fullName>
    </submittedName>
</protein>
<keyword evidence="3" id="KW-1185">Reference proteome</keyword>